<dbReference type="AlphaFoldDB" id="A0A7G6WV63"/>
<keyword evidence="3" id="KW-1185">Reference proteome</keyword>
<dbReference type="RefSeq" id="WP_185446709.1">
    <property type="nucleotide sequence ID" value="NZ_CP043661.1"/>
</dbReference>
<feature type="compositionally biased region" description="Pro residues" evidence="1">
    <location>
        <begin position="128"/>
        <end position="138"/>
    </location>
</feature>
<feature type="compositionally biased region" description="Acidic residues" evidence="1">
    <location>
        <begin position="13"/>
        <end position="35"/>
    </location>
</feature>
<reference evidence="3" key="1">
    <citation type="submission" date="2019-09" db="EMBL/GenBank/DDBJ databases">
        <title>Antimicrobial potential of Antarctic Bacteria.</title>
        <authorList>
            <person name="Benaud N."/>
            <person name="Edwards R.J."/>
            <person name="Ferrari B.C."/>
        </authorList>
    </citation>
    <scope>NUCLEOTIDE SEQUENCE [LARGE SCALE GENOMIC DNA]</scope>
    <source>
        <strain evidence="3">SPB151</strain>
    </source>
</reference>
<organism evidence="2 3">
    <name type="scientific">Kribbella qitaiheensis</name>
    <dbReference type="NCBI Taxonomy" id="1544730"/>
    <lineage>
        <taxon>Bacteria</taxon>
        <taxon>Bacillati</taxon>
        <taxon>Actinomycetota</taxon>
        <taxon>Actinomycetes</taxon>
        <taxon>Propionibacteriales</taxon>
        <taxon>Kribbellaceae</taxon>
        <taxon>Kribbella</taxon>
    </lineage>
</organism>
<feature type="region of interest" description="Disordered" evidence="1">
    <location>
        <begin position="1"/>
        <end position="96"/>
    </location>
</feature>
<proteinExistence type="predicted"/>
<feature type="compositionally biased region" description="Acidic residues" evidence="1">
    <location>
        <begin position="70"/>
        <end position="96"/>
    </location>
</feature>
<evidence type="ECO:0000313" key="3">
    <source>
        <dbReference type="Proteomes" id="UP000515563"/>
    </source>
</evidence>
<evidence type="ECO:0000256" key="1">
    <source>
        <dbReference type="SAM" id="MobiDB-lite"/>
    </source>
</evidence>
<dbReference type="EMBL" id="CP043661">
    <property type="protein sequence ID" value="QNE17878.1"/>
    <property type="molecule type" value="Genomic_DNA"/>
</dbReference>
<accession>A0A7G6WV63</accession>
<evidence type="ECO:0000313" key="2">
    <source>
        <dbReference type="EMBL" id="QNE17878.1"/>
    </source>
</evidence>
<feature type="compositionally biased region" description="Polar residues" evidence="1">
    <location>
        <begin position="38"/>
        <end position="52"/>
    </location>
</feature>
<name>A0A7G6WV63_9ACTN</name>
<dbReference type="Proteomes" id="UP000515563">
    <property type="component" value="Chromosome"/>
</dbReference>
<protein>
    <submittedName>
        <fullName evidence="2">Uncharacterized protein</fullName>
    </submittedName>
</protein>
<reference evidence="2 3" key="2">
    <citation type="journal article" date="2020" name="Microbiol. Resour. Announc.">
        <title>Antarctic desert soil bacteria exhibit high novel natural product potential, evaluated through long-read genome sequencing and comparative genomics.</title>
        <authorList>
            <person name="Benaud N."/>
            <person name="Edwards R.J."/>
            <person name="Amos T.G."/>
            <person name="D'Agostino P.M."/>
            <person name="Gutierrez-Chavez C."/>
            <person name="Montgomery K."/>
            <person name="Nicetic I."/>
            <person name="Ferrari B.C."/>
        </authorList>
    </citation>
    <scope>NUCLEOTIDE SEQUENCE [LARGE SCALE GENOMIC DNA]</scope>
    <source>
        <strain evidence="2 3">SPB151</strain>
    </source>
</reference>
<dbReference type="KEGG" id="kqi:F1D05_08175"/>
<gene>
    <name evidence="2" type="ORF">F1D05_08175</name>
</gene>
<feature type="region of interest" description="Disordered" evidence="1">
    <location>
        <begin position="115"/>
        <end position="156"/>
    </location>
</feature>
<sequence>MTDHPGEQFPSEVDPDVEPGYEPEPDESAEPDYDSEPGAQSSYGLKPSQQGIPHSDPLLAGFTMYGELPPEQEEPPVADEDTEAAFEASLETDEPAAVEEQVEEIEEATPVVAVAPRPSLPSPASFQPRPPVPAPTPAPQARQAPQYAERDEDAPHPLVEETMARLDELRERPVGEHAEVYADLHERLQTALVEADAEDRR</sequence>